<dbReference type="Proteomes" id="UP000252582">
    <property type="component" value="Unassembled WGS sequence"/>
</dbReference>
<gene>
    <name evidence="1" type="ORF">DFR48_105195</name>
</gene>
<dbReference type="SUPFAM" id="SSF51621">
    <property type="entry name" value="Phosphoenolpyruvate/pyruvate domain"/>
    <property type="match status" value="1"/>
</dbReference>
<dbReference type="EMBL" id="QPIX01000005">
    <property type="protein sequence ID" value="RCW24850.1"/>
    <property type="molecule type" value="Genomic_DNA"/>
</dbReference>
<dbReference type="AlphaFoldDB" id="A0A6I7HNP4"/>
<evidence type="ECO:0000313" key="2">
    <source>
        <dbReference type="Proteomes" id="UP000252582"/>
    </source>
</evidence>
<name>A0A6I7HNP4_9HYPH</name>
<reference evidence="1 2" key="1">
    <citation type="submission" date="2018-07" db="EMBL/GenBank/DDBJ databases">
        <title>Genomic Encyclopedia of Type Strains, Phase IV (KMG-IV): sequencing the most valuable type-strain genomes for metagenomic binning, comparative biology and taxonomic classification.</title>
        <authorList>
            <person name="Goeker M."/>
        </authorList>
    </citation>
    <scope>NUCLEOTIDE SEQUENCE [LARGE SCALE GENOMIC DNA]</scope>
    <source>
        <strain evidence="1 2">DSM 25528</strain>
    </source>
</reference>
<dbReference type="InterPro" id="IPR015813">
    <property type="entry name" value="Pyrv/PenolPyrv_kinase-like_dom"/>
</dbReference>
<protein>
    <submittedName>
        <fullName evidence="1">Citrate lyase subunit beta/citryl-CoA lyase</fullName>
    </submittedName>
</protein>
<organism evidence="1 2">
    <name type="scientific">Ciceribacter lividus</name>
    <dbReference type="NCBI Taxonomy" id="1197950"/>
    <lineage>
        <taxon>Bacteria</taxon>
        <taxon>Pseudomonadati</taxon>
        <taxon>Pseudomonadota</taxon>
        <taxon>Alphaproteobacteria</taxon>
        <taxon>Hyphomicrobiales</taxon>
        <taxon>Rhizobiaceae</taxon>
        <taxon>Ciceribacter</taxon>
    </lineage>
</organism>
<dbReference type="Gene3D" id="3.20.20.60">
    <property type="entry name" value="Phosphoenolpyruvate-binding domains"/>
    <property type="match status" value="1"/>
</dbReference>
<keyword evidence="1" id="KW-0456">Lyase</keyword>
<evidence type="ECO:0000313" key="1">
    <source>
        <dbReference type="EMBL" id="RCW24850.1"/>
    </source>
</evidence>
<keyword evidence="2" id="KW-1185">Reference proteome</keyword>
<dbReference type="InterPro" id="IPR040442">
    <property type="entry name" value="Pyrv_kinase-like_dom_sf"/>
</dbReference>
<accession>A0A6I7HNP4</accession>
<sequence>MKTHGRFELGGQRIRSVLLQGLFGERGDFAGADAVAIDMRGDRLSEIANMEDALQAFVRRMGTQTTPPALLALVPQAHDTEALTLALSLVVPHGPDAILLCGATCGVDVQKADIMLSVEEAKAGRVVGRTAILAVAGDNPKGPLSAMSFAGKSGRLAALAWSPTALAANLGVVASLDSMPLPCGLATARGLILLGAASAGVSAIDWLGAEADEDRVSEACRTALRDGFSAMICERPEQVATVNRLFS</sequence>
<comment type="caution">
    <text evidence="1">The sequence shown here is derived from an EMBL/GenBank/DDBJ whole genome shotgun (WGS) entry which is preliminary data.</text>
</comment>
<dbReference type="GO" id="GO:0016829">
    <property type="term" value="F:lyase activity"/>
    <property type="evidence" value="ECO:0007669"/>
    <property type="project" value="UniProtKB-KW"/>
</dbReference>
<proteinExistence type="predicted"/>